<reference evidence="2 3" key="1">
    <citation type="submission" date="2024-11" db="EMBL/GenBank/DDBJ databases">
        <authorList>
            <person name="Heng Y.C."/>
            <person name="Lim A.C.H."/>
            <person name="Lee J.K.Y."/>
            <person name="Kittelmann S."/>
        </authorList>
    </citation>
    <scope>NUCLEOTIDE SEQUENCE [LARGE SCALE GENOMIC DNA]</scope>
    <source>
        <strain evidence="2 3">WILCCON 0114</strain>
    </source>
</reference>
<protein>
    <submittedName>
        <fullName evidence="2">Minor capsid protein</fullName>
    </submittedName>
</protein>
<dbReference type="EMBL" id="JBJIAA010000010">
    <property type="protein sequence ID" value="MFL0251401.1"/>
    <property type="molecule type" value="Genomic_DNA"/>
</dbReference>
<comment type="caution">
    <text evidence="2">The sequence shown here is derived from an EMBL/GenBank/DDBJ whole genome shotgun (WGS) entry which is preliminary data.</text>
</comment>
<evidence type="ECO:0000259" key="1">
    <source>
        <dbReference type="Pfam" id="PF04233"/>
    </source>
</evidence>
<dbReference type="NCBIfam" id="TIGR01641">
    <property type="entry name" value="phageSPP1_gp7"/>
    <property type="match status" value="1"/>
</dbReference>
<dbReference type="Pfam" id="PF04233">
    <property type="entry name" value="Phage_Mu_F"/>
    <property type="match status" value="1"/>
</dbReference>
<name>A0ABW8TGF1_9CLOT</name>
<evidence type="ECO:0000313" key="2">
    <source>
        <dbReference type="EMBL" id="MFL0251401.1"/>
    </source>
</evidence>
<dbReference type="RefSeq" id="WP_406788056.1">
    <property type="nucleotide sequence ID" value="NZ_JBJIAA010000010.1"/>
</dbReference>
<organism evidence="2 3">
    <name type="scientific">Clostridium neuense</name>
    <dbReference type="NCBI Taxonomy" id="1728934"/>
    <lineage>
        <taxon>Bacteria</taxon>
        <taxon>Bacillati</taxon>
        <taxon>Bacillota</taxon>
        <taxon>Clostridia</taxon>
        <taxon>Eubacteriales</taxon>
        <taxon>Clostridiaceae</taxon>
        <taxon>Clostridium</taxon>
    </lineage>
</organism>
<evidence type="ECO:0000313" key="3">
    <source>
        <dbReference type="Proteomes" id="UP001623592"/>
    </source>
</evidence>
<keyword evidence="3" id="KW-1185">Reference proteome</keyword>
<accession>A0ABW8TGF1</accession>
<sequence length="300" mass="33988">MAKVNPEYRAAIEQIKIDADNYADQQMQTTYKNQKDHLTELHKFIGLMYIKYAVEGLLNKLTLQQRKSIIGDVDSTLKAMAKDMGQTQVDNVTNILKHNYSDTYYKNAYVMDSGLKVDLKFDILKDEYINAAVNNPIDGEIFSKRIWDNTADVADKLKQSIIDAMNSDTTIDAIGKDIQEIFNVNAYNAQRLVNTENARVQSQAIDDIAASTGVKKQIYSATLDNKTSEECAALDGHLFDVDDPDKVVPPENHPNCRCVLINVPFDDWQPSVRKDNDSKEVIDYTDYNNWLKDKGIGDDE</sequence>
<dbReference type="Proteomes" id="UP001623592">
    <property type="component" value="Unassembled WGS sequence"/>
</dbReference>
<feature type="domain" description="Phage head morphogenesis" evidence="1">
    <location>
        <begin position="156"/>
        <end position="261"/>
    </location>
</feature>
<gene>
    <name evidence="2" type="ORF">ACJDT4_13340</name>
</gene>
<proteinExistence type="predicted"/>
<dbReference type="InterPro" id="IPR006528">
    <property type="entry name" value="Phage_head_morphogenesis_dom"/>
</dbReference>